<sequence length="554" mass="59602">MIAAARAALLGAVLLPRLSAETIQEHLLELGKQSFEVRSQEWVTSTLDDDVFGDNFGTNPDFSYDDPRNYPVSRDFENPRHACFEDDAAFPWVKFSDARPLHVACDCGNVAMAARLLAAGARADAEDEDGETPLERATYACRLRYAMSEEELAMLERLLEGAEDATVVEGPSHCRAPLHTRAMSFRKFSALTVHLKQGVEAPDMKAKLALVAQGALRPYVRRLFYLMEPYRTYADHRLTVQRTNEAMAFLAAAPARLEAAAAAAGPAARAKAAESTGAAESLFFKHAYKIYGAVIVSYWGVCKAMEKPEPAHPMVAADPCGDFVNLEFVESPGWLSNFKNVALRLEAAGVPRFDGVLCAGDSAEMKAPLMTESMGLLDDSSSDDDAPRRAAPPRPKIISAESLIARAAALPPKAPPPRKPVSLLDSMAEKYARKAAEAKLAKKQGRAAAPAAPPPPPRPAPPPARPSPAKAWLDDTSSDDDFPRAVASAKALAASSDDSESDSYAFAKAPKKPAAKRRRVEKRAPSSSDESDDGAPAPAPGGDGDDWLDMDYNP</sequence>
<feature type="compositionally biased region" description="Pro residues" evidence="2">
    <location>
        <begin position="451"/>
        <end position="466"/>
    </location>
</feature>
<feature type="chain" id="PRO_5003261811" evidence="3">
    <location>
        <begin position="21"/>
        <end position="554"/>
    </location>
</feature>
<evidence type="ECO:0000256" key="2">
    <source>
        <dbReference type="SAM" id="MobiDB-lite"/>
    </source>
</evidence>
<feature type="region of interest" description="Disordered" evidence="2">
    <location>
        <begin position="375"/>
        <end position="397"/>
    </location>
</feature>
<dbReference type="InterPro" id="IPR002110">
    <property type="entry name" value="Ankyrin_rpt"/>
</dbReference>
<dbReference type="SUPFAM" id="SSF48403">
    <property type="entry name" value="Ankyrin repeat"/>
    <property type="match status" value="1"/>
</dbReference>
<evidence type="ECO:0000313" key="4">
    <source>
        <dbReference type="EMBL" id="EGB02553.1"/>
    </source>
</evidence>
<feature type="non-terminal residue" evidence="4">
    <location>
        <position position="554"/>
    </location>
</feature>
<gene>
    <name evidence="4" type="ORF">AURANDRAFT_68773</name>
</gene>
<accession>F0YQQ6</accession>
<keyword evidence="3" id="KW-0732">Signal</keyword>
<dbReference type="PROSITE" id="PS50088">
    <property type="entry name" value="ANK_REPEAT"/>
    <property type="match status" value="1"/>
</dbReference>
<dbReference type="Gene3D" id="1.25.40.20">
    <property type="entry name" value="Ankyrin repeat-containing domain"/>
    <property type="match status" value="1"/>
</dbReference>
<evidence type="ECO:0000313" key="5">
    <source>
        <dbReference type="Proteomes" id="UP000002729"/>
    </source>
</evidence>
<dbReference type="PROSITE" id="PS50297">
    <property type="entry name" value="ANK_REP_REGION"/>
    <property type="match status" value="1"/>
</dbReference>
<dbReference type="EMBL" id="GL833440">
    <property type="protein sequence ID" value="EGB02553.1"/>
    <property type="molecule type" value="Genomic_DNA"/>
</dbReference>
<keyword evidence="1" id="KW-0040">ANK repeat</keyword>
<dbReference type="Proteomes" id="UP000002729">
    <property type="component" value="Unassembled WGS sequence"/>
</dbReference>
<feature type="compositionally biased region" description="Basic residues" evidence="2">
    <location>
        <begin position="509"/>
        <end position="521"/>
    </location>
</feature>
<feature type="repeat" description="ANK" evidence="1">
    <location>
        <begin position="96"/>
        <end position="128"/>
    </location>
</feature>
<proteinExistence type="predicted"/>
<feature type="signal peptide" evidence="3">
    <location>
        <begin position="1"/>
        <end position="20"/>
    </location>
</feature>
<organism evidence="5">
    <name type="scientific">Aureococcus anophagefferens</name>
    <name type="common">Harmful bloom alga</name>
    <dbReference type="NCBI Taxonomy" id="44056"/>
    <lineage>
        <taxon>Eukaryota</taxon>
        <taxon>Sar</taxon>
        <taxon>Stramenopiles</taxon>
        <taxon>Ochrophyta</taxon>
        <taxon>Pelagophyceae</taxon>
        <taxon>Pelagomonadales</taxon>
        <taxon>Pelagomonadaceae</taxon>
        <taxon>Aureococcus</taxon>
    </lineage>
</organism>
<evidence type="ECO:0000256" key="1">
    <source>
        <dbReference type="PROSITE-ProRule" id="PRU00023"/>
    </source>
</evidence>
<keyword evidence="5" id="KW-1185">Reference proteome</keyword>
<feature type="region of interest" description="Disordered" evidence="2">
    <location>
        <begin position="433"/>
        <end position="554"/>
    </location>
</feature>
<reference evidence="4 5" key="1">
    <citation type="journal article" date="2011" name="Proc. Natl. Acad. Sci. U.S.A.">
        <title>Niche of harmful alga Aureococcus anophagefferens revealed through ecogenomics.</title>
        <authorList>
            <person name="Gobler C.J."/>
            <person name="Berry D.L."/>
            <person name="Dyhrman S.T."/>
            <person name="Wilhelm S.W."/>
            <person name="Salamov A."/>
            <person name="Lobanov A.V."/>
            <person name="Zhang Y."/>
            <person name="Collier J.L."/>
            <person name="Wurch L.L."/>
            <person name="Kustka A.B."/>
            <person name="Dill B.D."/>
            <person name="Shah M."/>
            <person name="VerBerkmoes N.C."/>
            <person name="Kuo A."/>
            <person name="Terry A."/>
            <person name="Pangilinan J."/>
            <person name="Lindquist E.A."/>
            <person name="Lucas S."/>
            <person name="Paulsen I.T."/>
            <person name="Hattenrath-Lehmann T.K."/>
            <person name="Talmage S.C."/>
            <person name="Walker E.A."/>
            <person name="Koch F."/>
            <person name="Burson A.M."/>
            <person name="Marcoval M.A."/>
            <person name="Tang Y.Z."/>
            <person name="Lecleir G.R."/>
            <person name="Coyne K.J."/>
            <person name="Berg G.M."/>
            <person name="Bertrand E.M."/>
            <person name="Saito M.A."/>
            <person name="Gladyshev V.N."/>
            <person name="Grigoriev I.V."/>
        </authorList>
    </citation>
    <scope>NUCLEOTIDE SEQUENCE [LARGE SCALE GENOMIC DNA]</scope>
    <source>
        <strain evidence="5">CCMP 1984</strain>
    </source>
</reference>
<dbReference type="AlphaFoldDB" id="F0YQQ6"/>
<evidence type="ECO:0000256" key="3">
    <source>
        <dbReference type="SAM" id="SignalP"/>
    </source>
</evidence>
<dbReference type="RefSeq" id="XP_009042747.1">
    <property type="nucleotide sequence ID" value="XM_009044499.1"/>
</dbReference>
<dbReference type="KEGG" id="aaf:AURANDRAFT_68773"/>
<name>F0YQQ6_AURAN</name>
<protein>
    <submittedName>
        <fullName evidence="4">Uncharacterized protein</fullName>
    </submittedName>
</protein>
<dbReference type="GeneID" id="20227014"/>
<feature type="compositionally biased region" description="Acidic residues" evidence="2">
    <location>
        <begin position="543"/>
        <end position="554"/>
    </location>
</feature>
<dbReference type="InParanoid" id="F0YQQ6"/>
<feature type="compositionally biased region" description="Low complexity" evidence="2">
    <location>
        <begin position="485"/>
        <end position="508"/>
    </location>
</feature>
<dbReference type="Pfam" id="PF13857">
    <property type="entry name" value="Ank_5"/>
    <property type="match status" value="1"/>
</dbReference>
<dbReference type="InterPro" id="IPR036770">
    <property type="entry name" value="Ankyrin_rpt-contain_sf"/>
</dbReference>